<evidence type="ECO:0000313" key="1">
    <source>
        <dbReference type="EMBL" id="KAF7417038.1"/>
    </source>
</evidence>
<proteinExistence type="predicted"/>
<comment type="caution">
    <text evidence="1">The sequence shown here is derived from an EMBL/GenBank/DDBJ whole genome shotgun (WGS) entry which is preliminary data.</text>
</comment>
<accession>A0A834NS99</accession>
<sequence length="158" mass="17992">MKVSELQEGVCQIFTRHKAAEQPPRLRTFAASANTHTFLFFPPPSSQSSYPKHIVMAIGRIREKVYRARFTCDFRFRKFSYPTSGIGARGSYRVGLRRVVWSKSEQGSPVLPGCCGVFLQQPSRYQIEIAFPRGLLHHEKPTSHIHFGTLASDDGFRF</sequence>
<dbReference type="AlphaFoldDB" id="A0A834NS99"/>
<name>A0A834NS99_VESPE</name>
<protein>
    <submittedName>
        <fullName evidence="1">Uncharacterized protein</fullName>
    </submittedName>
</protein>
<evidence type="ECO:0000313" key="2">
    <source>
        <dbReference type="Proteomes" id="UP000600918"/>
    </source>
</evidence>
<dbReference type="EMBL" id="JACSDY010000010">
    <property type="protein sequence ID" value="KAF7417038.1"/>
    <property type="molecule type" value="Genomic_DNA"/>
</dbReference>
<reference evidence="1" key="1">
    <citation type="journal article" date="2020" name="G3 (Bethesda)">
        <title>High-Quality Assemblies for Three Invasive Social Wasps from the &lt;i&gt;Vespula&lt;/i&gt; Genus.</title>
        <authorList>
            <person name="Harrop T.W.R."/>
            <person name="Guhlin J."/>
            <person name="McLaughlin G.M."/>
            <person name="Permina E."/>
            <person name="Stockwell P."/>
            <person name="Gilligan J."/>
            <person name="Le Lec M.F."/>
            <person name="Gruber M.A.M."/>
            <person name="Quinn O."/>
            <person name="Lovegrove M."/>
            <person name="Duncan E.J."/>
            <person name="Remnant E.J."/>
            <person name="Van Eeckhoven J."/>
            <person name="Graham B."/>
            <person name="Knapp R.A."/>
            <person name="Langford K.W."/>
            <person name="Kronenberg Z."/>
            <person name="Press M.O."/>
            <person name="Eacker S.M."/>
            <person name="Wilson-Rankin E.E."/>
            <person name="Purcell J."/>
            <person name="Lester P.J."/>
            <person name="Dearden P.K."/>
        </authorList>
    </citation>
    <scope>NUCLEOTIDE SEQUENCE</scope>
    <source>
        <strain evidence="1">Volc-1</strain>
    </source>
</reference>
<organism evidence="1 2">
    <name type="scientific">Vespula pensylvanica</name>
    <name type="common">Western yellow jacket</name>
    <name type="synonym">Wasp</name>
    <dbReference type="NCBI Taxonomy" id="30213"/>
    <lineage>
        <taxon>Eukaryota</taxon>
        <taxon>Metazoa</taxon>
        <taxon>Ecdysozoa</taxon>
        <taxon>Arthropoda</taxon>
        <taxon>Hexapoda</taxon>
        <taxon>Insecta</taxon>
        <taxon>Pterygota</taxon>
        <taxon>Neoptera</taxon>
        <taxon>Endopterygota</taxon>
        <taxon>Hymenoptera</taxon>
        <taxon>Apocrita</taxon>
        <taxon>Aculeata</taxon>
        <taxon>Vespoidea</taxon>
        <taxon>Vespidae</taxon>
        <taxon>Vespinae</taxon>
        <taxon>Vespula</taxon>
    </lineage>
</organism>
<dbReference type="Proteomes" id="UP000600918">
    <property type="component" value="Unassembled WGS sequence"/>
</dbReference>
<keyword evidence="2" id="KW-1185">Reference proteome</keyword>
<gene>
    <name evidence="1" type="ORF">H0235_011569</name>
</gene>